<sequence length="67" mass="7438">MPEESFLPIPGFLPEKNGWEGQASSLAFPEHVLTEADRVLLRENTVSKNKPEPVSKAIGETLYSNLQ</sequence>
<organism evidence="1 2">
    <name type="scientific">Rapidithrix thailandica</name>
    <dbReference type="NCBI Taxonomy" id="413964"/>
    <lineage>
        <taxon>Bacteria</taxon>
        <taxon>Pseudomonadati</taxon>
        <taxon>Bacteroidota</taxon>
        <taxon>Cytophagia</taxon>
        <taxon>Cytophagales</taxon>
        <taxon>Flammeovirgaceae</taxon>
        <taxon>Rapidithrix</taxon>
    </lineage>
</organism>
<comment type="caution">
    <text evidence="1">The sequence shown here is derived from an EMBL/GenBank/DDBJ whole genome shotgun (WGS) entry which is preliminary data.</text>
</comment>
<dbReference type="AlphaFoldDB" id="A0AAW9RYL0"/>
<evidence type="ECO:0000313" key="1">
    <source>
        <dbReference type="EMBL" id="MEN7549989.1"/>
    </source>
</evidence>
<gene>
    <name evidence="1" type="ORF">AAG747_18835</name>
</gene>
<dbReference type="RefSeq" id="WP_346822767.1">
    <property type="nucleotide sequence ID" value="NZ_JBDKWZ010000011.1"/>
</dbReference>
<proteinExistence type="predicted"/>
<dbReference type="Proteomes" id="UP001403385">
    <property type="component" value="Unassembled WGS sequence"/>
</dbReference>
<name>A0AAW9RYL0_9BACT</name>
<keyword evidence="2" id="KW-1185">Reference proteome</keyword>
<reference evidence="1 2" key="1">
    <citation type="submission" date="2024-04" db="EMBL/GenBank/DDBJ databases">
        <title>Novel genus in family Flammeovirgaceae.</title>
        <authorList>
            <person name="Nguyen T.H."/>
            <person name="Vuong T.Q."/>
            <person name="Le H."/>
            <person name="Kim S.-G."/>
        </authorList>
    </citation>
    <scope>NUCLEOTIDE SEQUENCE [LARGE SCALE GENOMIC DNA]</scope>
    <source>
        <strain evidence="1 2">JCM 23209</strain>
    </source>
</reference>
<dbReference type="EMBL" id="JBDKWZ010000011">
    <property type="protein sequence ID" value="MEN7549989.1"/>
    <property type="molecule type" value="Genomic_DNA"/>
</dbReference>
<protein>
    <submittedName>
        <fullName evidence="1">Uncharacterized protein</fullName>
    </submittedName>
</protein>
<accession>A0AAW9RYL0</accession>
<evidence type="ECO:0000313" key="2">
    <source>
        <dbReference type="Proteomes" id="UP001403385"/>
    </source>
</evidence>